<accession>A0ABX3XQJ7</accession>
<dbReference type="Proteomes" id="UP000194225">
    <property type="component" value="Unassembled WGS sequence"/>
</dbReference>
<evidence type="ECO:0000313" key="2">
    <source>
        <dbReference type="Proteomes" id="UP000194225"/>
    </source>
</evidence>
<organism evidence="1 2">
    <name type="scientific">Streptomyces platensis</name>
    <dbReference type="NCBI Taxonomy" id="58346"/>
    <lineage>
        <taxon>Bacteria</taxon>
        <taxon>Bacillati</taxon>
        <taxon>Actinomycetota</taxon>
        <taxon>Actinomycetes</taxon>
        <taxon>Kitasatosporales</taxon>
        <taxon>Streptomycetaceae</taxon>
        <taxon>Streptomyces</taxon>
    </lineage>
</organism>
<reference evidence="1 2" key="1">
    <citation type="submission" date="2016-09" db="EMBL/GenBank/DDBJ databases">
        <title>Streptomyces platensis DSM40041, a candidate organism with high potential of specific P450 cytochromes.</title>
        <authorList>
            <person name="Grumaz C."/>
            <person name="Vainshtein Y."/>
            <person name="Kirstahler P."/>
            <person name="Sohn K."/>
        </authorList>
    </citation>
    <scope>NUCLEOTIDE SEQUENCE [LARGE SCALE GENOMIC DNA]</scope>
    <source>
        <strain evidence="1 2">DSM 40041</strain>
    </source>
</reference>
<dbReference type="EMBL" id="MIGA01000056">
    <property type="protein sequence ID" value="OSY38800.1"/>
    <property type="molecule type" value="Genomic_DNA"/>
</dbReference>
<name>A0ABX3XQJ7_STRPT</name>
<proteinExistence type="predicted"/>
<comment type="caution">
    <text evidence="1">The sequence shown here is derived from an EMBL/GenBank/DDBJ whole genome shotgun (WGS) entry which is preliminary data.</text>
</comment>
<gene>
    <name evidence="1" type="ORF">BG653_06004</name>
</gene>
<keyword evidence="2" id="KW-1185">Reference proteome</keyword>
<evidence type="ECO:0000313" key="1">
    <source>
        <dbReference type="EMBL" id="OSY38800.1"/>
    </source>
</evidence>
<sequence>MIACHLLREADAIDSARVMHTPQGVAIQGDGEMPNATAIHEYEQPAK</sequence>
<protein>
    <submittedName>
        <fullName evidence="1">Uncharacterized protein</fullName>
    </submittedName>
</protein>